<feature type="domain" description="Phosphoadenosine phosphosulphate reductase" evidence="1">
    <location>
        <begin position="27"/>
        <end position="232"/>
    </location>
</feature>
<dbReference type="GO" id="GO:0071453">
    <property type="term" value="P:cellular response to oxygen levels"/>
    <property type="evidence" value="ECO:0007669"/>
    <property type="project" value="TreeGrafter"/>
</dbReference>
<dbReference type="EMBL" id="LR796245">
    <property type="protein sequence ID" value="CAB4131239.1"/>
    <property type="molecule type" value="Genomic_DNA"/>
</dbReference>
<dbReference type="SUPFAM" id="SSF52402">
    <property type="entry name" value="Adenine nucleotide alpha hydrolases-like"/>
    <property type="match status" value="1"/>
</dbReference>
<dbReference type="InterPro" id="IPR014729">
    <property type="entry name" value="Rossmann-like_a/b/a_fold"/>
</dbReference>
<dbReference type="InterPro" id="IPR002500">
    <property type="entry name" value="PAPS_reduct_dom"/>
</dbReference>
<evidence type="ECO:0000313" key="2">
    <source>
        <dbReference type="EMBL" id="CAB4131239.1"/>
    </source>
</evidence>
<proteinExistence type="predicted"/>
<name>A0A6J5LI15_9CAUD</name>
<keyword evidence="2" id="KW-0808">Transferase</keyword>
<dbReference type="InterPro" id="IPR021845">
    <property type="entry name" value="DUF3440"/>
</dbReference>
<dbReference type="PANTHER" id="PTHR30083">
    <property type="entry name" value="TRANSCRIPTIONAL REGULATOR-RELATED"/>
    <property type="match status" value="1"/>
</dbReference>
<dbReference type="GO" id="GO:0016740">
    <property type="term" value="F:transferase activity"/>
    <property type="evidence" value="ECO:0007669"/>
    <property type="project" value="UniProtKB-KW"/>
</dbReference>
<dbReference type="Gene3D" id="3.40.50.620">
    <property type="entry name" value="HUPs"/>
    <property type="match status" value="1"/>
</dbReference>
<sequence length="431" mass="51249">MIKKIGISVHEASVNRIRYILDNFKRVYVSFSGGKDSGVMLNLVIDELRKNYPNRKIGLMILDNEANYNISLEFMHRMMQKNRDVLEIFWCCLPITLPCTVSSYEIDWQCWGNEDKNRWIRPMPTDNYIVNLNNHKFPFFREKMGYQEFWDEFGEWYSRGEECACLIGIRTHESLNRWRAIINQNKQTHGGNFWTKRNTEHTYNCYPIYDWRTEDIWVANCKFEWDYNKLYDIFWKAGLSIYQMRVASPFMSESKSSLNLYRIIDPHVWATLCARVNGANFVATYGKQLNYHSFNLPKGHTWKSFVKFLLDTLPEKSAVNFKQRFIQSIKYWGRVGRGLPPKTINELKFYGIYFKINGFTAHGRKDKERVVIQSLPDHLDFLSCHNSDVASWKRFAITILKNDHTCKYLGLSPTKEQIERMKYIKNKYSKI</sequence>
<accession>A0A6J5LI15</accession>
<evidence type="ECO:0000259" key="1">
    <source>
        <dbReference type="Pfam" id="PF01507"/>
    </source>
</evidence>
<protein>
    <submittedName>
        <fullName evidence="2">COG3969 Predicted phosphoadenosine phosphosulfate sulfotransferase</fullName>
    </submittedName>
</protein>
<gene>
    <name evidence="2" type="ORF">UFOVP129_61</name>
</gene>
<dbReference type="Pfam" id="PF01507">
    <property type="entry name" value="PAPS_reduct"/>
    <property type="match status" value="1"/>
</dbReference>
<organism evidence="2">
    <name type="scientific">uncultured Caudovirales phage</name>
    <dbReference type="NCBI Taxonomy" id="2100421"/>
    <lineage>
        <taxon>Viruses</taxon>
        <taxon>Duplodnaviria</taxon>
        <taxon>Heunggongvirae</taxon>
        <taxon>Uroviricota</taxon>
        <taxon>Caudoviricetes</taxon>
        <taxon>Peduoviridae</taxon>
        <taxon>Maltschvirus</taxon>
        <taxon>Maltschvirus maltsch</taxon>
    </lineage>
</organism>
<reference evidence="2" key="1">
    <citation type="submission" date="2020-04" db="EMBL/GenBank/DDBJ databases">
        <authorList>
            <person name="Chiriac C."/>
            <person name="Salcher M."/>
            <person name="Ghai R."/>
            <person name="Kavagutti S V."/>
        </authorList>
    </citation>
    <scope>NUCLEOTIDE SEQUENCE</scope>
</reference>
<dbReference type="PANTHER" id="PTHR30083:SF0">
    <property type="entry name" value="3'-PHOSPHOADENOSINE 5'-PHOSPHOSULFATE SULFOTRANSFERASE (PAPS REDUCTASE)_FAD SYNTHETASE"/>
    <property type="match status" value="1"/>
</dbReference>
<dbReference type="Pfam" id="PF11922">
    <property type="entry name" value="DUF3440"/>
    <property type="match status" value="1"/>
</dbReference>